<keyword evidence="2" id="KW-0238">DNA-binding</keyword>
<dbReference type="Gene3D" id="3.30.450.40">
    <property type="match status" value="1"/>
</dbReference>
<keyword evidence="3" id="KW-0804">Transcription</keyword>
<evidence type="ECO:0000313" key="7">
    <source>
        <dbReference type="Proteomes" id="UP001595604"/>
    </source>
</evidence>
<comment type="caution">
    <text evidence="6">The sequence shown here is derived from an EMBL/GenBank/DDBJ whole genome shotgun (WGS) entry which is preliminary data.</text>
</comment>
<evidence type="ECO:0000259" key="4">
    <source>
        <dbReference type="PROSITE" id="PS51077"/>
    </source>
</evidence>
<evidence type="ECO:0000256" key="1">
    <source>
        <dbReference type="ARBA" id="ARBA00023015"/>
    </source>
</evidence>
<dbReference type="SMART" id="SM00346">
    <property type="entry name" value="HTH_ICLR"/>
    <property type="match status" value="1"/>
</dbReference>
<evidence type="ECO:0000313" key="6">
    <source>
        <dbReference type="EMBL" id="MFC3172806.1"/>
    </source>
</evidence>
<dbReference type="SUPFAM" id="SSF55781">
    <property type="entry name" value="GAF domain-like"/>
    <property type="match status" value="1"/>
</dbReference>
<dbReference type="InterPro" id="IPR050707">
    <property type="entry name" value="HTH_MetabolicPath_Reg"/>
</dbReference>
<dbReference type="Pfam" id="PF01614">
    <property type="entry name" value="IclR_C"/>
    <property type="match status" value="1"/>
</dbReference>
<dbReference type="InterPro" id="IPR005471">
    <property type="entry name" value="Tscrpt_reg_IclR_N"/>
</dbReference>
<dbReference type="SUPFAM" id="SSF46785">
    <property type="entry name" value="Winged helix' DNA-binding domain"/>
    <property type="match status" value="1"/>
</dbReference>
<feature type="domain" description="HTH iclR-type" evidence="4">
    <location>
        <begin position="5"/>
        <end position="67"/>
    </location>
</feature>
<evidence type="ECO:0000259" key="5">
    <source>
        <dbReference type="PROSITE" id="PS51078"/>
    </source>
</evidence>
<dbReference type="PANTHER" id="PTHR30136">
    <property type="entry name" value="HELIX-TURN-HELIX TRANSCRIPTIONAL REGULATOR, ICLR FAMILY"/>
    <property type="match status" value="1"/>
</dbReference>
<protein>
    <submittedName>
        <fullName evidence="6">IclR family transcriptional regulator</fullName>
    </submittedName>
</protein>
<keyword evidence="1" id="KW-0805">Transcription regulation</keyword>
<dbReference type="InterPro" id="IPR029016">
    <property type="entry name" value="GAF-like_dom_sf"/>
</dbReference>
<dbReference type="PROSITE" id="PS51078">
    <property type="entry name" value="ICLR_ED"/>
    <property type="match status" value="1"/>
</dbReference>
<feature type="domain" description="IclR-ED" evidence="5">
    <location>
        <begin position="68"/>
        <end position="250"/>
    </location>
</feature>
<gene>
    <name evidence="6" type="ORF">ACFOD9_00925</name>
</gene>
<dbReference type="Gene3D" id="1.10.10.10">
    <property type="entry name" value="Winged helix-like DNA-binding domain superfamily/Winged helix DNA-binding domain"/>
    <property type="match status" value="1"/>
</dbReference>
<name>A0ABV7IPG7_9SPHN</name>
<dbReference type="Pfam" id="PF09339">
    <property type="entry name" value="HTH_IclR"/>
    <property type="match status" value="1"/>
</dbReference>
<dbReference type="InterPro" id="IPR014757">
    <property type="entry name" value="Tscrpt_reg_IclR_C"/>
</dbReference>
<proteinExistence type="predicted"/>
<evidence type="ECO:0000256" key="3">
    <source>
        <dbReference type="ARBA" id="ARBA00023163"/>
    </source>
</evidence>
<accession>A0ABV7IPG7</accession>
<evidence type="ECO:0000256" key="2">
    <source>
        <dbReference type="ARBA" id="ARBA00023125"/>
    </source>
</evidence>
<dbReference type="RefSeq" id="WP_379508203.1">
    <property type="nucleotide sequence ID" value="NZ_JBHRTQ010000001.1"/>
</dbReference>
<organism evidence="6 7">
    <name type="scientific">Novosphingobium bradum</name>
    <dbReference type="NCBI Taxonomy" id="1737444"/>
    <lineage>
        <taxon>Bacteria</taxon>
        <taxon>Pseudomonadati</taxon>
        <taxon>Pseudomonadota</taxon>
        <taxon>Alphaproteobacteria</taxon>
        <taxon>Sphingomonadales</taxon>
        <taxon>Sphingomonadaceae</taxon>
        <taxon>Novosphingobium</taxon>
    </lineage>
</organism>
<dbReference type="EMBL" id="JBHRTQ010000001">
    <property type="protein sequence ID" value="MFC3172806.1"/>
    <property type="molecule type" value="Genomic_DNA"/>
</dbReference>
<dbReference type="PANTHER" id="PTHR30136:SF35">
    <property type="entry name" value="HTH-TYPE TRANSCRIPTIONAL REGULATOR RV1719"/>
    <property type="match status" value="1"/>
</dbReference>
<dbReference type="InterPro" id="IPR036388">
    <property type="entry name" value="WH-like_DNA-bd_sf"/>
</dbReference>
<dbReference type="InterPro" id="IPR036390">
    <property type="entry name" value="WH_DNA-bd_sf"/>
</dbReference>
<keyword evidence="7" id="KW-1185">Reference proteome</keyword>
<sequence>MSEGVKSAVRTLAILDAFDRERRPLALKDITEMLGYPASSASAIVKSLVDLGYLAYDRAGRTYLPTMRVALLGRWAEEAWFGKVHFAHPMEALHEQTGEAVILAAQSDLHAQYLHIVYSDEPLQFRAEPGLKRSLVRSGVGWALLAAQPDAEILRLRERIDAYGIDRIGEAELMDRIHETRALGYAFSRHTMSEGVGLIAMTLPQAPFGRPLALAVAGYVSRLERNESAIVAQLRRTIALLSESIDGECP</sequence>
<reference evidence="7" key="1">
    <citation type="journal article" date="2019" name="Int. J. Syst. Evol. Microbiol.">
        <title>The Global Catalogue of Microorganisms (GCM) 10K type strain sequencing project: providing services to taxonomists for standard genome sequencing and annotation.</title>
        <authorList>
            <consortium name="The Broad Institute Genomics Platform"/>
            <consortium name="The Broad Institute Genome Sequencing Center for Infectious Disease"/>
            <person name="Wu L."/>
            <person name="Ma J."/>
        </authorList>
    </citation>
    <scope>NUCLEOTIDE SEQUENCE [LARGE SCALE GENOMIC DNA]</scope>
    <source>
        <strain evidence="7">KCTC 42984</strain>
    </source>
</reference>
<dbReference type="Proteomes" id="UP001595604">
    <property type="component" value="Unassembled WGS sequence"/>
</dbReference>
<dbReference type="PROSITE" id="PS51077">
    <property type="entry name" value="HTH_ICLR"/>
    <property type="match status" value="1"/>
</dbReference>